<feature type="compositionally biased region" description="Basic and acidic residues" evidence="7">
    <location>
        <begin position="305"/>
        <end position="319"/>
    </location>
</feature>
<feature type="compositionally biased region" description="Basic and acidic residues" evidence="7">
    <location>
        <begin position="584"/>
        <end position="635"/>
    </location>
</feature>
<protein>
    <recommendedName>
        <fullName evidence="6">Pre-mRNA-splicing factor CWC22</fullName>
    </recommendedName>
</protein>
<keyword evidence="5" id="KW-0539">Nucleus</keyword>
<dbReference type="SUPFAM" id="SSF48371">
    <property type="entry name" value="ARM repeat"/>
    <property type="match status" value="1"/>
</dbReference>
<dbReference type="InterPro" id="IPR016024">
    <property type="entry name" value="ARM-type_fold"/>
</dbReference>
<dbReference type="PANTHER" id="PTHR18034">
    <property type="entry name" value="CELL CYCLE CONTROL PROTEIN CWF22-RELATED"/>
    <property type="match status" value="1"/>
</dbReference>
<dbReference type="PANTHER" id="PTHR18034:SF3">
    <property type="entry name" value="PRE-MRNA-SPLICING FACTOR CWC22 HOMOLOG"/>
    <property type="match status" value="1"/>
</dbReference>
<gene>
    <name evidence="9" type="ORF">CANINC_002817</name>
</gene>
<dbReference type="SMART" id="SM00544">
    <property type="entry name" value="MA3"/>
    <property type="match status" value="1"/>
</dbReference>
<evidence type="ECO:0000256" key="7">
    <source>
        <dbReference type="SAM" id="MobiDB-lite"/>
    </source>
</evidence>
<dbReference type="GO" id="GO:0003723">
    <property type="term" value="F:RNA binding"/>
    <property type="evidence" value="ECO:0007669"/>
    <property type="project" value="InterPro"/>
</dbReference>
<comment type="similarity">
    <text evidence="2">Belongs to the CWC22 family.</text>
</comment>
<keyword evidence="3" id="KW-0507">mRNA processing</keyword>
<proteinExistence type="inferred from homology"/>
<dbReference type="EMBL" id="SELW01000466">
    <property type="protein sequence ID" value="TID26190.1"/>
    <property type="molecule type" value="Genomic_DNA"/>
</dbReference>
<feature type="region of interest" description="Disordered" evidence="7">
    <location>
        <begin position="569"/>
        <end position="698"/>
    </location>
</feature>
<dbReference type="STRING" id="52247.A0A4T0X0K2"/>
<accession>A0A4T0X0K2</accession>
<organism evidence="9 10">
    <name type="scientific">Pichia inconspicua</name>
    <dbReference type="NCBI Taxonomy" id="52247"/>
    <lineage>
        <taxon>Eukaryota</taxon>
        <taxon>Fungi</taxon>
        <taxon>Dikarya</taxon>
        <taxon>Ascomycota</taxon>
        <taxon>Saccharomycotina</taxon>
        <taxon>Pichiomycetes</taxon>
        <taxon>Pichiales</taxon>
        <taxon>Pichiaceae</taxon>
        <taxon>Pichia</taxon>
    </lineage>
</organism>
<feature type="region of interest" description="Disordered" evidence="7">
    <location>
        <begin position="296"/>
        <end position="329"/>
    </location>
</feature>
<dbReference type="SMART" id="SM00543">
    <property type="entry name" value="MIF4G"/>
    <property type="match status" value="1"/>
</dbReference>
<evidence type="ECO:0000256" key="1">
    <source>
        <dbReference type="ARBA" id="ARBA00004123"/>
    </source>
</evidence>
<keyword evidence="4" id="KW-0508">mRNA splicing</keyword>
<evidence type="ECO:0000256" key="4">
    <source>
        <dbReference type="ARBA" id="ARBA00023187"/>
    </source>
</evidence>
<evidence type="ECO:0000313" key="10">
    <source>
        <dbReference type="Proteomes" id="UP000307173"/>
    </source>
</evidence>
<feature type="compositionally biased region" description="Basic and acidic residues" evidence="7">
    <location>
        <begin position="686"/>
        <end position="698"/>
    </location>
</feature>
<evidence type="ECO:0000256" key="2">
    <source>
        <dbReference type="ARBA" id="ARBA00006856"/>
    </source>
</evidence>
<feature type="compositionally biased region" description="Low complexity" evidence="7">
    <location>
        <begin position="671"/>
        <end position="680"/>
    </location>
</feature>
<dbReference type="OrthoDB" id="3938623at2759"/>
<dbReference type="InterPro" id="IPR003890">
    <property type="entry name" value="MIF4G-like_typ-3"/>
</dbReference>
<evidence type="ECO:0000256" key="3">
    <source>
        <dbReference type="ARBA" id="ARBA00022664"/>
    </source>
</evidence>
<dbReference type="Pfam" id="PF02847">
    <property type="entry name" value="MA3"/>
    <property type="match status" value="1"/>
</dbReference>
<dbReference type="GO" id="GO:0000398">
    <property type="term" value="P:mRNA splicing, via spliceosome"/>
    <property type="evidence" value="ECO:0007669"/>
    <property type="project" value="TreeGrafter"/>
</dbReference>
<dbReference type="Proteomes" id="UP000307173">
    <property type="component" value="Unassembled WGS sequence"/>
</dbReference>
<feature type="compositionally biased region" description="Acidic residues" evidence="7">
    <location>
        <begin position="571"/>
        <end position="583"/>
    </location>
</feature>
<evidence type="ECO:0000259" key="8">
    <source>
        <dbReference type="PROSITE" id="PS51366"/>
    </source>
</evidence>
<dbReference type="Pfam" id="PF02854">
    <property type="entry name" value="MIF4G"/>
    <property type="match status" value="1"/>
</dbReference>
<sequence length="698" mass="81342">MSDKLQELLKLKSGGAYVPPAKLKALMANVVLEDDSEELQKLQWESLKKRINSTINKVNKENIREMVVTLFKLNLIRGKGLLCTNLMKAQEFSTSYTDVYASLICVINSKLPEIGKLLVNRLVMKYKRLLRRANLEGCKSIVTFLSSLVLFKLCNRHILMEIINQLLENPNDNNTEIALVILDRCTSIFYYDESVWFNHNRDILRNVLNENIVNTRTQFLIQEYFNNFKSKIDNENLLDEDLDLVDEEDCIVHHVSLNDALQIESEADVFCFDPNYKVNNEKYDIIRHDILGSDIESDDDDDDDLSKGVDEVKPSNHEVDDSDFSSDNEVHEDIDNEHTLDQVLNKSESKTEIKDFTEQELINYQKNVYLTIMSSMGPEEATHKLLKLPAIDPERKEYMLIDMLVKCCAQEKVYSKYYGIIGENLATINKKWATEFQKVFKDTYENCYKYETSLLRNLGSFWGHIFVSDKLGWECMSVVKLTENDTTSSGRIFLKFMFQRMIDEAGVSYLKERINEPYIQDYIVGIFPKTDPEHLRFSINFFTAIGMGDLTDKMREDLENLPTNSKLLVDESSDYSDSDDTFSDDSRGRSRERRIEQPEENLKNNIEHVDRVKDEESKRDRSYSRSRSNSRERSRSRSPSSVRQNQIPRGPRSMRGYGGGRYTKKSSWGSYRGRGNNYRRTGYRNDVYERRGDERPRR</sequence>
<comment type="caution">
    <text evidence="9">The sequence shown here is derived from an EMBL/GenBank/DDBJ whole genome shotgun (WGS) entry which is preliminary data.</text>
</comment>
<dbReference type="Gene3D" id="1.25.40.180">
    <property type="match status" value="1"/>
</dbReference>
<dbReference type="InterPro" id="IPR050781">
    <property type="entry name" value="CWC22_splicing_factor"/>
</dbReference>
<dbReference type="GO" id="GO:0071013">
    <property type="term" value="C:catalytic step 2 spliceosome"/>
    <property type="evidence" value="ECO:0007669"/>
    <property type="project" value="TreeGrafter"/>
</dbReference>
<evidence type="ECO:0000256" key="5">
    <source>
        <dbReference type="ARBA" id="ARBA00023242"/>
    </source>
</evidence>
<name>A0A4T0X0K2_9ASCO</name>
<dbReference type="PROSITE" id="PS51366">
    <property type="entry name" value="MI"/>
    <property type="match status" value="1"/>
</dbReference>
<keyword evidence="10" id="KW-1185">Reference proteome</keyword>
<comment type="subcellular location">
    <subcellularLocation>
        <location evidence="1">Nucleus</location>
    </subcellularLocation>
</comment>
<evidence type="ECO:0000313" key="9">
    <source>
        <dbReference type="EMBL" id="TID26190.1"/>
    </source>
</evidence>
<reference evidence="9 10" key="1">
    <citation type="journal article" date="2019" name="Front. Genet.">
        <title>Whole-Genome Sequencing of the Opportunistic Yeast Pathogen Candida inconspicua Uncovers Its Hybrid Origin.</title>
        <authorList>
            <person name="Mixao V."/>
            <person name="Hansen A.P."/>
            <person name="Saus E."/>
            <person name="Boekhout T."/>
            <person name="Lass-Florl C."/>
            <person name="Gabaldon T."/>
        </authorList>
    </citation>
    <scope>NUCLEOTIDE SEQUENCE [LARGE SCALE GENOMIC DNA]</scope>
    <source>
        <strain evidence="9 10">CBS 180</strain>
    </source>
</reference>
<dbReference type="InterPro" id="IPR003891">
    <property type="entry name" value="Initiation_fac_eIF4g_MI"/>
</dbReference>
<feature type="domain" description="MI" evidence="8">
    <location>
        <begin position="363"/>
        <end position="481"/>
    </location>
</feature>
<evidence type="ECO:0000256" key="6">
    <source>
        <dbReference type="ARBA" id="ARBA00040804"/>
    </source>
</evidence>
<dbReference type="AlphaFoldDB" id="A0A4T0X0K2"/>